<dbReference type="AlphaFoldDB" id="A0A0F7RYI4"/>
<accession>A0A0F7RYI4</accession>
<keyword evidence="2" id="KW-1185">Reference proteome</keyword>
<name>A0A0F7RYI4_9BASI</name>
<dbReference type="EMBL" id="CCFA01002491">
    <property type="protein sequence ID" value="CDS00373.1"/>
    <property type="molecule type" value="Genomic_DNA"/>
</dbReference>
<evidence type="ECO:0000313" key="2">
    <source>
        <dbReference type="Proteomes" id="UP000242770"/>
    </source>
</evidence>
<dbReference type="Proteomes" id="UP000242770">
    <property type="component" value="Unassembled WGS sequence"/>
</dbReference>
<proteinExistence type="predicted"/>
<organism evidence="1 2">
    <name type="scientific">Sporisorium scitamineum</name>
    <dbReference type="NCBI Taxonomy" id="49012"/>
    <lineage>
        <taxon>Eukaryota</taxon>
        <taxon>Fungi</taxon>
        <taxon>Dikarya</taxon>
        <taxon>Basidiomycota</taxon>
        <taxon>Ustilaginomycotina</taxon>
        <taxon>Ustilaginomycetes</taxon>
        <taxon>Ustilaginales</taxon>
        <taxon>Ustilaginaceae</taxon>
        <taxon>Sporisorium</taxon>
    </lineage>
</organism>
<evidence type="ECO:0000313" key="1">
    <source>
        <dbReference type="EMBL" id="CDS00373.1"/>
    </source>
</evidence>
<reference evidence="2" key="1">
    <citation type="submission" date="2014-06" db="EMBL/GenBank/DDBJ databases">
        <authorList>
            <person name="Berkman P.J."/>
        </authorList>
    </citation>
    <scope>NUCLEOTIDE SEQUENCE [LARGE SCALE GENOMIC DNA]</scope>
</reference>
<gene>
    <name evidence="1" type="primary">SSCI41750.1</name>
</gene>
<sequence length="74" mass="7987">MAPQILTSIYPPLPKASYTNIFDYVSSGLESSLADKVQFVRQDGKEFTGWAALANLAAASVAFRGRRSPGPLLK</sequence>
<protein>
    <submittedName>
        <fullName evidence="1">Uncharacterized protein</fullName>
    </submittedName>
</protein>